<dbReference type="InterPro" id="IPR014729">
    <property type="entry name" value="Rossmann-like_a/b/a_fold"/>
</dbReference>
<dbReference type="Pfam" id="PF02698">
    <property type="entry name" value="DUF218"/>
    <property type="match status" value="1"/>
</dbReference>
<evidence type="ECO:0000313" key="3">
    <source>
        <dbReference type="Proteomes" id="UP001178507"/>
    </source>
</evidence>
<dbReference type="Gene3D" id="3.40.50.620">
    <property type="entry name" value="HUPs"/>
    <property type="match status" value="1"/>
</dbReference>
<comment type="caution">
    <text evidence="2">The sequence shown here is derived from an EMBL/GenBank/DDBJ whole genome shotgun (WGS) entry which is preliminary data.</text>
</comment>
<dbReference type="CDD" id="cd06259">
    <property type="entry name" value="YdcF-like"/>
    <property type="match status" value="1"/>
</dbReference>
<evidence type="ECO:0000259" key="1">
    <source>
        <dbReference type="Pfam" id="PF02698"/>
    </source>
</evidence>
<dbReference type="GO" id="GO:0005886">
    <property type="term" value="C:plasma membrane"/>
    <property type="evidence" value="ECO:0007669"/>
    <property type="project" value="TreeGrafter"/>
</dbReference>
<protein>
    <recommendedName>
        <fullName evidence="1">DUF218 domain-containing protein</fullName>
    </recommendedName>
</protein>
<accession>A0AA36ITD1</accession>
<name>A0AA36ITD1_9DINO</name>
<dbReference type="PANTHER" id="PTHR30336">
    <property type="entry name" value="INNER MEMBRANE PROTEIN, PROBABLE PERMEASE"/>
    <property type="match status" value="1"/>
</dbReference>
<organism evidence="2 3">
    <name type="scientific">Effrenium voratum</name>
    <dbReference type="NCBI Taxonomy" id="2562239"/>
    <lineage>
        <taxon>Eukaryota</taxon>
        <taxon>Sar</taxon>
        <taxon>Alveolata</taxon>
        <taxon>Dinophyceae</taxon>
        <taxon>Suessiales</taxon>
        <taxon>Symbiodiniaceae</taxon>
        <taxon>Effrenium</taxon>
    </lineage>
</organism>
<feature type="domain" description="DUF218" evidence="1">
    <location>
        <begin position="7"/>
        <end position="152"/>
    </location>
</feature>
<dbReference type="PANTHER" id="PTHR30336:SF20">
    <property type="entry name" value="DUF218 DOMAIN-CONTAINING PROTEIN"/>
    <property type="match status" value="1"/>
</dbReference>
<keyword evidence="3" id="KW-1185">Reference proteome</keyword>
<dbReference type="Proteomes" id="UP001178507">
    <property type="component" value="Unassembled WGS sequence"/>
</dbReference>
<evidence type="ECO:0000313" key="2">
    <source>
        <dbReference type="EMBL" id="CAJ1393147.1"/>
    </source>
</evidence>
<gene>
    <name evidence="2" type="ORF">EVOR1521_LOCUS18074</name>
</gene>
<proteinExistence type="predicted"/>
<dbReference type="InterPro" id="IPR003848">
    <property type="entry name" value="DUF218"/>
</dbReference>
<dbReference type="InterPro" id="IPR051599">
    <property type="entry name" value="Cell_Envelope_Assoc"/>
</dbReference>
<sequence>MAAMSFIACLGQALFPDGSIPKALSNRVAVAAELHRATRARIILSGADVSKVGTSEAKAMHSILTKTHGISPENLLLDESAMNTIENARNTLVIMRREAPDQELKLYLVTSEFHCPRSEYIFRNVLDCDAVGIEACPAPSGLEDDISDNPSKPMVTDFKVVKTMKDINEWGIFLRLCHEHAIMQVKMRSWLADYGIAKQDPAHFDRALAQILQMVDQARKGNLRLDAPLA</sequence>
<dbReference type="AlphaFoldDB" id="A0AA36ITD1"/>
<dbReference type="EMBL" id="CAUJNA010002491">
    <property type="protein sequence ID" value="CAJ1393147.1"/>
    <property type="molecule type" value="Genomic_DNA"/>
</dbReference>
<reference evidence="2" key="1">
    <citation type="submission" date="2023-08" db="EMBL/GenBank/DDBJ databases">
        <authorList>
            <person name="Chen Y."/>
            <person name="Shah S."/>
            <person name="Dougan E. K."/>
            <person name="Thang M."/>
            <person name="Chan C."/>
        </authorList>
    </citation>
    <scope>NUCLEOTIDE SEQUENCE</scope>
</reference>